<gene>
    <name evidence="1" type="ORF">SCALIN_C20_0026</name>
</gene>
<dbReference type="InterPro" id="IPR035069">
    <property type="entry name" value="TTHA1013/TTHA0281-like"/>
</dbReference>
<evidence type="ECO:0000313" key="1">
    <source>
        <dbReference type="EMBL" id="GAX61249.1"/>
    </source>
</evidence>
<dbReference type="RefSeq" id="WP_096894643.1">
    <property type="nucleotide sequence ID" value="NZ_BAOS01000020.1"/>
</dbReference>
<dbReference type="SUPFAM" id="SSF143100">
    <property type="entry name" value="TTHA1013/TTHA0281-like"/>
    <property type="match status" value="1"/>
</dbReference>
<dbReference type="Proteomes" id="UP000218542">
    <property type="component" value="Unassembled WGS sequence"/>
</dbReference>
<accession>A0A286TZB6</accession>
<protein>
    <submittedName>
        <fullName evidence="1">Uncharacterized protein</fullName>
    </submittedName>
</protein>
<dbReference type="AlphaFoldDB" id="A0A286TZB6"/>
<proteinExistence type="predicted"/>
<keyword evidence="2" id="KW-1185">Reference proteome</keyword>
<dbReference type="EMBL" id="BAOS01000020">
    <property type="protein sequence ID" value="GAX61249.1"/>
    <property type="molecule type" value="Genomic_DNA"/>
</dbReference>
<dbReference type="OrthoDB" id="427783at2"/>
<name>A0A286TZB6_9BACT</name>
<reference evidence="2" key="1">
    <citation type="journal article" date="2017" name="Environ. Microbiol. Rep.">
        <title>Genetic Diversity of Marine Anaerobic Ammonium-Oxidizing Bacteria as Revealed by Genomic and Proteomic Analyses of 'Candidatus Scalindua japonica'.</title>
        <authorList>
            <person name="Oshiki M."/>
            <person name="Mizuto K."/>
            <person name="Kimura Z."/>
            <person name="Kindaichi T."/>
            <person name="Satoh H."/>
            <person name="Okabe S."/>
        </authorList>
    </citation>
    <scope>NUCLEOTIDE SEQUENCE [LARGE SCALE GENOMIC DNA]</scope>
    <source>
        <strain evidence="2">husup-a2</strain>
    </source>
</reference>
<evidence type="ECO:0000313" key="2">
    <source>
        <dbReference type="Proteomes" id="UP000218542"/>
    </source>
</evidence>
<comment type="caution">
    <text evidence="1">The sequence shown here is derived from an EMBL/GenBank/DDBJ whole genome shotgun (WGS) entry which is preliminary data.</text>
</comment>
<sequence length="126" mass="14630">MKTLKALRIKIKIGELWVSPELHVLLTREDNLYVTRCLDFTVSSHGQNETDALKSLAESIKEYILTAIENSNTANIYDPAHNMYWRMFNEQETKQLNKSFKRSLSKSIIMESPKKFEQLTAEVTYA</sequence>
<organism evidence="1 2">
    <name type="scientific">Candidatus Scalindua japonica</name>
    <dbReference type="NCBI Taxonomy" id="1284222"/>
    <lineage>
        <taxon>Bacteria</taxon>
        <taxon>Pseudomonadati</taxon>
        <taxon>Planctomycetota</taxon>
        <taxon>Candidatus Brocadiia</taxon>
        <taxon>Candidatus Brocadiales</taxon>
        <taxon>Candidatus Scalinduaceae</taxon>
        <taxon>Candidatus Scalindua</taxon>
    </lineage>
</organism>